<protein>
    <recommendedName>
        <fullName evidence="6">RNA polymerase sigma factor</fullName>
    </recommendedName>
</protein>
<keyword evidence="3 6" id="KW-0731">Sigma factor</keyword>
<evidence type="ECO:0000256" key="6">
    <source>
        <dbReference type="RuleBase" id="RU000716"/>
    </source>
</evidence>
<dbReference type="PANTHER" id="PTHR43133:SF8">
    <property type="entry name" value="RNA POLYMERASE SIGMA FACTOR HI_1459-RELATED"/>
    <property type="match status" value="1"/>
</dbReference>
<dbReference type="Pfam" id="PF08281">
    <property type="entry name" value="Sigma70_r4_2"/>
    <property type="match status" value="1"/>
</dbReference>
<dbReference type="RefSeq" id="WP_274454782.1">
    <property type="nucleotide sequence ID" value="NZ_CP067097.1"/>
</dbReference>
<evidence type="ECO:0000259" key="8">
    <source>
        <dbReference type="Pfam" id="PF08281"/>
    </source>
</evidence>
<evidence type="ECO:0000313" key="9">
    <source>
        <dbReference type="EMBL" id="MDQ0191551.1"/>
    </source>
</evidence>
<accession>A0ABT9XPC0</accession>
<dbReference type="InterPro" id="IPR036388">
    <property type="entry name" value="WH-like_DNA-bd_sf"/>
</dbReference>
<dbReference type="InterPro" id="IPR013324">
    <property type="entry name" value="RNA_pol_sigma_r3/r4-like"/>
</dbReference>
<dbReference type="EMBL" id="JAUSTP010000053">
    <property type="protein sequence ID" value="MDQ0191551.1"/>
    <property type="molecule type" value="Genomic_DNA"/>
</dbReference>
<dbReference type="InterPro" id="IPR007627">
    <property type="entry name" value="RNA_pol_sigma70_r2"/>
</dbReference>
<comment type="similarity">
    <text evidence="1 6">Belongs to the sigma-70 factor family. ECF subfamily.</text>
</comment>
<keyword evidence="10" id="KW-1185">Reference proteome</keyword>
<dbReference type="NCBIfam" id="TIGR02937">
    <property type="entry name" value="sigma70-ECF"/>
    <property type="match status" value="1"/>
</dbReference>
<dbReference type="InterPro" id="IPR013249">
    <property type="entry name" value="RNA_pol_sigma70_r4_t2"/>
</dbReference>
<dbReference type="PANTHER" id="PTHR43133">
    <property type="entry name" value="RNA POLYMERASE ECF-TYPE SIGMA FACTO"/>
    <property type="match status" value="1"/>
</dbReference>
<feature type="domain" description="RNA polymerase sigma factor 70 region 4 type 2" evidence="8">
    <location>
        <begin position="108"/>
        <end position="158"/>
    </location>
</feature>
<dbReference type="InterPro" id="IPR014284">
    <property type="entry name" value="RNA_pol_sigma-70_dom"/>
</dbReference>
<dbReference type="Gene3D" id="1.10.10.10">
    <property type="entry name" value="Winged helix-like DNA-binding domain superfamily/Winged helix DNA-binding domain"/>
    <property type="match status" value="1"/>
</dbReference>
<dbReference type="Pfam" id="PF04542">
    <property type="entry name" value="Sigma70_r2"/>
    <property type="match status" value="1"/>
</dbReference>
<sequence length="175" mass="20018">MDDHEFESLVRENEPMIRSLIYHITRDSNDVEDVAQEVFLKAYRSLGAFRGGSFRAYLGRIARNHCYDVLRRRKAAAGIRFVEGVPDDWPSVEKGPEDTVIADELAGEVRHILNDLQPSDREILLLRHVHQLRCEEIALVLGITPGAVRTRLTRARRRVLEEVERRNGHAALDLG</sequence>
<feature type="domain" description="RNA polymerase sigma-70 region 2" evidence="7">
    <location>
        <begin position="9"/>
        <end position="74"/>
    </location>
</feature>
<keyword evidence="2 6" id="KW-0805">Transcription regulation</keyword>
<evidence type="ECO:0000256" key="4">
    <source>
        <dbReference type="ARBA" id="ARBA00023125"/>
    </source>
</evidence>
<proteinExistence type="inferred from homology"/>
<dbReference type="Gene3D" id="1.10.1740.10">
    <property type="match status" value="1"/>
</dbReference>
<evidence type="ECO:0000256" key="3">
    <source>
        <dbReference type="ARBA" id="ARBA00023082"/>
    </source>
</evidence>
<dbReference type="InterPro" id="IPR039425">
    <property type="entry name" value="RNA_pol_sigma-70-like"/>
</dbReference>
<keyword evidence="5 6" id="KW-0804">Transcription</keyword>
<evidence type="ECO:0000256" key="2">
    <source>
        <dbReference type="ARBA" id="ARBA00023015"/>
    </source>
</evidence>
<keyword evidence="4 6" id="KW-0238">DNA-binding</keyword>
<dbReference type="PROSITE" id="PS01063">
    <property type="entry name" value="SIGMA70_ECF"/>
    <property type="match status" value="1"/>
</dbReference>
<name>A0ABT9XPC0_9BACL</name>
<gene>
    <name evidence="9" type="ORF">J2S03_003422</name>
</gene>
<dbReference type="Proteomes" id="UP001232973">
    <property type="component" value="Unassembled WGS sequence"/>
</dbReference>
<reference evidence="9 10" key="1">
    <citation type="submission" date="2023-07" db="EMBL/GenBank/DDBJ databases">
        <title>Genomic Encyclopedia of Type Strains, Phase IV (KMG-IV): sequencing the most valuable type-strain genomes for metagenomic binning, comparative biology and taxonomic classification.</title>
        <authorList>
            <person name="Goeker M."/>
        </authorList>
    </citation>
    <scope>NUCLEOTIDE SEQUENCE [LARGE SCALE GENOMIC DNA]</scope>
    <source>
        <strain evidence="9 10">DSM 4006</strain>
    </source>
</reference>
<comment type="caution">
    <text evidence="9">The sequence shown here is derived from an EMBL/GenBank/DDBJ whole genome shotgun (WGS) entry which is preliminary data.</text>
</comment>
<evidence type="ECO:0000313" key="10">
    <source>
        <dbReference type="Proteomes" id="UP001232973"/>
    </source>
</evidence>
<evidence type="ECO:0000256" key="1">
    <source>
        <dbReference type="ARBA" id="ARBA00010641"/>
    </source>
</evidence>
<dbReference type="SUPFAM" id="SSF88946">
    <property type="entry name" value="Sigma2 domain of RNA polymerase sigma factors"/>
    <property type="match status" value="1"/>
</dbReference>
<evidence type="ECO:0000256" key="5">
    <source>
        <dbReference type="ARBA" id="ARBA00023163"/>
    </source>
</evidence>
<dbReference type="SUPFAM" id="SSF88659">
    <property type="entry name" value="Sigma3 and sigma4 domains of RNA polymerase sigma factors"/>
    <property type="match status" value="1"/>
</dbReference>
<organism evidence="9 10">
    <name type="scientific">Alicyclobacillus cycloheptanicus</name>
    <dbReference type="NCBI Taxonomy" id="1457"/>
    <lineage>
        <taxon>Bacteria</taxon>
        <taxon>Bacillati</taxon>
        <taxon>Bacillota</taxon>
        <taxon>Bacilli</taxon>
        <taxon>Bacillales</taxon>
        <taxon>Alicyclobacillaceae</taxon>
        <taxon>Alicyclobacillus</taxon>
    </lineage>
</organism>
<evidence type="ECO:0000259" key="7">
    <source>
        <dbReference type="Pfam" id="PF04542"/>
    </source>
</evidence>
<dbReference type="InterPro" id="IPR013325">
    <property type="entry name" value="RNA_pol_sigma_r2"/>
</dbReference>
<dbReference type="InterPro" id="IPR000838">
    <property type="entry name" value="RNA_pol_sigma70_ECF_CS"/>
</dbReference>